<organism evidence="2 3">
    <name type="scientific">Marnyiella aurantia</name>
    <dbReference type="NCBI Taxonomy" id="2758037"/>
    <lineage>
        <taxon>Bacteria</taxon>
        <taxon>Pseudomonadati</taxon>
        <taxon>Bacteroidota</taxon>
        <taxon>Flavobacteriia</taxon>
        <taxon>Flavobacteriales</taxon>
        <taxon>Weeksellaceae</taxon>
        <taxon>Marnyiella</taxon>
    </lineage>
</organism>
<dbReference type="AlphaFoldDB" id="A0A7D7LM02"/>
<dbReference type="Proteomes" id="UP000515349">
    <property type="component" value="Chromosome"/>
</dbReference>
<evidence type="ECO:0000313" key="2">
    <source>
        <dbReference type="EMBL" id="QMS98039.1"/>
    </source>
</evidence>
<evidence type="ECO:0000313" key="4">
    <source>
        <dbReference type="Proteomes" id="UP000539710"/>
    </source>
</evidence>
<reference evidence="1" key="4">
    <citation type="submission" date="2020-07" db="EMBL/GenBank/DDBJ databases">
        <authorList>
            <person name="Yang C."/>
        </authorList>
    </citation>
    <scope>NUCLEOTIDE SEQUENCE</scope>
    <source>
        <strain evidence="1">Cx-624</strain>
    </source>
</reference>
<evidence type="ECO:0000313" key="3">
    <source>
        <dbReference type="Proteomes" id="UP000515349"/>
    </source>
</evidence>
<dbReference type="InterPro" id="IPR008497">
    <property type="entry name" value="DUF779"/>
</dbReference>
<reference evidence="4" key="3">
    <citation type="submission" date="2020-07" db="EMBL/GenBank/DDBJ databases">
        <title>Flavobacterium sp. xlx-214.</title>
        <authorList>
            <person name="Yang C."/>
        </authorList>
    </citation>
    <scope>NUCLEOTIDE SEQUENCE [LARGE SCALE GENOMIC DNA]</scope>
    <source>
        <strain evidence="4">CX-624</strain>
    </source>
</reference>
<dbReference type="Proteomes" id="UP000539710">
    <property type="component" value="Unassembled WGS sequence"/>
</dbReference>
<gene>
    <name evidence="2" type="ORF">H1R16_10035</name>
    <name evidence="1" type="ORF">H2507_05430</name>
</gene>
<dbReference type="EMBL" id="JACEUX010000001">
    <property type="protein sequence ID" value="MBA5246605.1"/>
    <property type="molecule type" value="Genomic_DNA"/>
</dbReference>
<dbReference type="KEGG" id="cbau:H1R16_10035"/>
<dbReference type="Pfam" id="PF05610">
    <property type="entry name" value="DUF779"/>
    <property type="match status" value="1"/>
</dbReference>
<accession>A0A7D7LM02</accession>
<keyword evidence="4" id="KW-1185">Reference proteome</keyword>
<sequence length="139" mass="16236">MKKISRFSATPEALELVSQLSEEFGELMFYQAGGCCEGTQPQCFRKGHFYPRTKDVSIGKVSGFHFWVDHDLFEYWKYSHFELDVLDGFGAGGFSLETAKSKTFKINYRLFSQQELDNLEDTLLYHEYMIQEKEKQSEI</sequence>
<dbReference type="RefSeq" id="WP_181886675.1">
    <property type="nucleotide sequence ID" value="NZ_CP059472.1"/>
</dbReference>
<reference evidence="2" key="1">
    <citation type="submission" date="2020-07" db="EMBL/GenBank/DDBJ databases">
        <title>Chryseobacterium sp. CX-624.</title>
        <authorList>
            <person name="Yang C."/>
        </authorList>
    </citation>
    <scope>NUCLEOTIDE SEQUENCE</scope>
    <source>
        <strain evidence="2">CX-624</strain>
    </source>
</reference>
<protein>
    <submittedName>
        <fullName evidence="2">DUF779 domain-containing protein</fullName>
    </submittedName>
</protein>
<proteinExistence type="predicted"/>
<dbReference type="EMBL" id="CP059472">
    <property type="protein sequence ID" value="QMS98039.1"/>
    <property type="molecule type" value="Genomic_DNA"/>
</dbReference>
<name>A0A7D7LM02_9FLAO</name>
<reference evidence="3" key="2">
    <citation type="submission" date="2020-07" db="EMBL/GenBank/DDBJ databases">
        <title>Chryseobacterium sp.cx-624.</title>
        <authorList>
            <person name="Yang C."/>
        </authorList>
    </citation>
    <scope>NUCLEOTIDE SEQUENCE [LARGE SCALE GENOMIC DNA]</scope>
    <source>
        <strain evidence="3">cx-624</strain>
    </source>
</reference>
<evidence type="ECO:0000313" key="1">
    <source>
        <dbReference type="EMBL" id="MBA5246605.1"/>
    </source>
</evidence>